<feature type="domain" description="Peptidase M12B" evidence="6">
    <location>
        <begin position="180"/>
        <end position="406"/>
    </location>
</feature>
<dbReference type="EMBL" id="GIFC01017743">
    <property type="protein sequence ID" value="MXU99826.1"/>
    <property type="molecule type" value="Transcribed_RNA"/>
</dbReference>
<evidence type="ECO:0000256" key="2">
    <source>
        <dbReference type="ARBA" id="ARBA00022801"/>
    </source>
</evidence>
<dbReference type="Pfam" id="PF01421">
    <property type="entry name" value="Reprolysin"/>
    <property type="match status" value="1"/>
</dbReference>
<protein>
    <submittedName>
        <fullName evidence="7">Putative secreted metalloprotease</fullName>
    </submittedName>
</protein>
<evidence type="ECO:0000256" key="5">
    <source>
        <dbReference type="PROSITE-ProRule" id="PRU00276"/>
    </source>
</evidence>
<feature type="binding site" evidence="5">
    <location>
        <position position="334"/>
    </location>
    <ligand>
        <name>Zn(2+)</name>
        <dbReference type="ChEBI" id="CHEBI:29105"/>
        <note>catalytic</note>
    </ligand>
</feature>
<evidence type="ECO:0000256" key="1">
    <source>
        <dbReference type="ARBA" id="ARBA00022670"/>
    </source>
</evidence>
<dbReference type="SUPFAM" id="SSF55486">
    <property type="entry name" value="Metalloproteases ('zincins'), catalytic domain"/>
    <property type="match status" value="1"/>
</dbReference>
<evidence type="ECO:0000313" key="7">
    <source>
        <dbReference type="EMBL" id="MXU99826.1"/>
    </source>
</evidence>
<dbReference type="PANTHER" id="PTHR11905:SF159">
    <property type="entry name" value="ADAM METALLOPROTEASE"/>
    <property type="match status" value="1"/>
</dbReference>
<organism evidence="7">
    <name type="scientific">Ixodes ricinus</name>
    <name type="common">Common tick</name>
    <name type="synonym">Acarus ricinus</name>
    <dbReference type="NCBI Taxonomy" id="34613"/>
    <lineage>
        <taxon>Eukaryota</taxon>
        <taxon>Metazoa</taxon>
        <taxon>Ecdysozoa</taxon>
        <taxon>Arthropoda</taxon>
        <taxon>Chelicerata</taxon>
        <taxon>Arachnida</taxon>
        <taxon>Acari</taxon>
        <taxon>Parasitiformes</taxon>
        <taxon>Ixodida</taxon>
        <taxon>Ixodoidea</taxon>
        <taxon>Ixodidae</taxon>
        <taxon>Ixodinae</taxon>
        <taxon>Ixodes</taxon>
    </lineage>
</organism>
<dbReference type="AlphaFoldDB" id="A0A6B0VDL4"/>
<feature type="binding site" evidence="5">
    <location>
        <position position="344"/>
    </location>
    <ligand>
        <name>Zn(2+)</name>
        <dbReference type="ChEBI" id="CHEBI:29105"/>
        <note>catalytic</note>
    </ligand>
</feature>
<keyword evidence="5" id="KW-0479">Metal-binding</keyword>
<evidence type="ECO:0000256" key="4">
    <source>
        <dbReference type="ARBA" id="ARBA00023049"/>
    </source>
</evidence>
<keyword evidence="1 7" id="KW-0645">Protease</keyword>
<dbReference type="PANTHER" id="PTHR11905">
    <property type="entry name" value="ADAM A DISINTEGRIN AND METALLOPROTEASE DOMAIN"/>
    <property type="match status" value="1"/>
</dbReference>
<dbReference type="InterPro" id="IPR001590">
    <property type="entry name" value="Peptidase_M12B"/>
</dbReference>
<comment type="caution">
    <text evidence="5">Lacks conserved residue(s) required for the propagation of feature annotation.</text>
</comment>
<dbReference type="GO" id="GO:0046872">
    <property type="term" value="F:metal ion binding"/>
    <property type="evidence" value="ECO:0007669"/>
    <property type="project" value="UniProtKB-KW"/>
</dbReference>
<reference evidence="7" key="1">
    <citation type="submission" date="2019-12" db="EMBL/GenBank/DDBJ databases">
        <title>An insight into the sialome of adult female Ixodes ricinus ticks feeding for 6 days.</title>
        <authorList>
            <person name="Perner J."/>
            <person name="Ribeiro J.M.C."/>
        </authorList>
    </citation>
    <scope>NUCLEOTIDE SEQUENCE</scope>
    <source>
        <strain evidence="7">Semi-engorged</strain>
        <tissue evidence="7">Salivary glands</tissue>
    </source>
</reference>
<name>A0A6B0VDL4_IXORI</name>
<accession>A0A6B0VDL4</accession>
<evidence type="ECO:0000256" key="3">
    <source>
        <dbReference type="ARBA" id="ARBA00022833"/>
    </source>
</evidence>
<dbReference type="GO" id="GO:0006509">
    <property type="term" value="P:membrane protein ectodomain proteolysis"/>
    <property type="evidence" value="ECO:0007669"/>
    <property type="project" value="TreeGrafter"/>
</dbReference>
<keyword evidence="4 7" id="KW-0482">Metalloprotease</keyword>
<dbReference type="Gene3D" id="3.40.390.10">
    <property type="entry name" value="Collagenase (Catalytic Domain)"/>
    <property type="match status" value="1"/>
</dbReference>
<evidence type="ECO:0000259" key="6">
    <source>
        <dbReference type="PROSITE" id="PS50215"/>
    </source>
</evidence>
<feature type="binding site" evidence="5">
    <location>
        <position position="338"/>
    </location>
    <ligand>
        <name>Zn(2+)</name>
        <dbReference type="ChEBI" id="CHEBI:29105"/>
        <note>catalytic</note>
    </ligand>
</feature>
<dbReference type="GO" id="GO:0004222">
    <property type="term" value="F:metalloendopeptidase activity"/>
    <property type="evidence" value="ECO:0007669"/>
    <property type="project" value="InterPro"/>
</dbReference>
<feature type="active site" evidence="5">
    <location>
        <position position="335"/>
    </location>
</feature>
<sequence>MLEVYRLAFLCAIIHVNVNCAPFPENIVYPKLLEARGINGQKGLHIKDGLTLALEKLSVLADSLVFTENNDGVATKTMINGTELEENLYQDREKMAAVTVKEIDDSIEVMGVLSDKLGIAPLPLMARSEEGHLAHRIYEMERSMTHEENDAVFPDTLPEEPARTRRRTRFASMKHVPDSFLVEVHVMVDEDHYSVFGRREDLVIYLAVTIFLVNMRYEDTSVPNIQFLLTSIQQEQGFAKTFVEKEIGWLVANRTYAAANETFEHLLEKYGRSPADITVAVTGLILADALEPFSEDEIRVQGQARLGGVCNANSSIVMVEDVPMSFGLVSLLPHELGHALGAPHDGETYLWNNCLPPRNDCSKYSKDDHFIMHSSEPGNGKFSNCSKEHMSAFISTLSGSCFKLKTKQNCSTEEKELPGVSVNLTSICQIAHPNFLKWQVLDDLNGVCHFGCCSPRPGCPYEYAYDACAKHPLPDGAGCGFGMRCVRGTCGYYDEYGAPVVRRQGA</sequence>
<keyword evidence="2" id="KW-0378">Hydrolase</keyword>
<proteinExistence type="predicted"/>
<dbReference type="PROSITE" id="PS50215">
    <property type="entry name" value="ADAM_MEPRO"/>
    <property type="match status" value="1"/>
</dbReference>
<dbReference type="InterPro" id="IPR024079">
    <property type="entry name" value="MetalloPept_cat_dom_sf"/>
</dbReference>
<keyword evidence="3 5" id="KW-0862">Zinc</keyword>